<keyword evidence="2" id="KW-0677">Repeat</keyword>
<reference evidence="6 7" key="1">
    <citation type="journal article" date="2016" name="Front. Microbiol.">
        <title>Comparative Genomic Analysis Reveals a Diverse Repertoire of Genes Involved in Prokaryote-Eukaryote Interactions within the Pseudovibrio Genus.</title>
        <authorList>
            <person name="Romano S."/>
            <person name="Fernandez-Guerra A."/>
            <person name="Reen F.J."/>
            <person name="Glockner F.O."/>
            <person name="Crowley S.P."/>
            <person name="O'Sullivan O."/>
            <person name="Cotter P.D."/>
            <person name="Adams C."/>
            <person name="Dobson A.D."/>
            <person name="O'Gara F."/>
        </authorList>
    </citation>
    <scope>NUCLEOTIDE SEQUENCE [LARGE SCALE GENOMIC DNA]</scope>
    <source>
        <strain evidence="6 7">Ad2</strain>
    </source>
</reference>
<proteinExistence type="predicted"/>
<dbReference type="PROSITE" id="PS50222">
    <property type="entry name" value="EF_HAND_2"/>
    <property type="match status" value="4"/>
</dbReference>
<dbReference type="InterPro" id="IPR018247">
    <property type="entry name" value="EF_Hand_1_Ca_BS"/>
</dbReference>
<feature type="compositionally biased region" description="Basic and acidic residues" evidence="3">
    <location>
        <begin position="287"/>
        <end position="302"/>
    </location>
</feature>
<sequence>MLNMKSIFAGSMAVLIAGTALAPAAMASPGERGRNAGNMGSQFFSTFDADSDGAVTAAEIETKRNGEFAKADSSGDGTITLEEWKVFAADKSNSRGQDRSIRIFQRFDTDGDGQVTRDEFLNQAERMTARMDRMQERKGERPAKMKDGKPGKGGWDEGRREGRQGKGGHHGMRDGGPRGHGMMGQMMAQVDLDRDGKVSKGELNTLADKIFTNGPVDLAGFQKITAQFKEPLYVKSFQRLDADGNLTVTQEEFFTPTADMMKRMDRNKDGVITKADFQKMKRGWHKGPKDGKGSRDGQGDRG</sequence>
<dbReference type="SUPFAM" id="SSF47473">
    <property type="entry name" value="EF-hand"/>
    <property type="match status" value="2"/>
</dbReference>
<keyword evidence="7" id="KW-1185">Reference proteome</keyword>
<dbReference type="SMART" id="SM00054">
    <property type="entry name" value="EFh"/>
    <property type="match status" value="4"/>
</dbReference>
<name>A0A165YP52_9HYPH</name>
<dbReference type="Proteomes" id="UP000076577">
    <property type="component" value="Unassembled WGS sequence"/>
</dbReference>
<comment type="caution">
    <text evidence="6">The sequence shown here is derived from an EMBL/GenBank/DDBJ whole genome shotgun (WGS) entry which is preliminary data.</text>
</comment>
<dbReference type="AlphaFoldDB" id="A0A165YP52"/>
<dbReference type="OrthoDB" id="5470953at2"/>
<gene>
    <name evidence="6" type="ORF">PsAD2_02550</name>
</gene>
<dbReference type="Pfam" id="PF13202">
    <property type="entry name" value="EF-hand_5"/>
    <property type="match status" value="3"/>
</dbReference>
<protein>
    <submittedName>
        <fullName evidence="6">EF hand</fullName>
    </submittedName>
</protein>
<evidence type="ECO:0000256" key="3">
    <source>
        <dbReference type="SAM" id="MobiDB-lite"/>
    </source>
</evidence>
<feature type="signal peptide" evidence="4">
    <location>
        <begin position="1"/>
        <end position="27"/>
    </location>
</feature>
<feature type="domain" description="EF-hand" evidence="5">
    <location>
        <begin position="95"/>
        <end position="130"/>
    </location>
</feature>
<dbReference type="InterPro" id="IPR011992">
    <property type="entry name" value="EF-hand-dom_pair"/>
</dbReference>
<evidence type="ECO:0000256" key="1">
    <source>
        <dbReference type="ARBA" id="ARBA00022723"/>
    </source>
</evidence>
<dbReference type="EMBL" id="LMCB01000017">
    <property type="protein sequence ID" value="KZL19031.1"/>
    <property type="molecule type" value="Genomic_DNA"/>
</dbReference>
<dbReference type="Gene3D" id="1.10.238.10">
    <property type="entry name" value="EF-hand"/>
    <property type="match status" value="3"/>
</dbReference>
<evidence type="ECO:0000256" key="4">
    <source>
        <dbReference type="SAM" id="SignalP"/>
    </source>
</evidence>
<feature type="domain" description="EF-hand" evidence="5">
    <location>
        <begin position="259"/>
        <end position="287"/>
    </location>
</feature>
<keyword evidence="4" id="KW-0732">Signal</keyword>
<feature type="domain" description="EF-hand" evidence="5">
    <location>
        <begin position="185"/>
        <end position="213"/>
    </location>
</feature>
<dbReference type="PATRIC" id="fig|989403.3.peg.2718"/>
<dbReference type="GO" id="GO:0005509">
    <property type="term" value="F:calcium ion binding"/>
    <property type="evidence" value="ECO:0007669"/>
    <property type="project" value="InterPro"/>
</dbReference>
<dbReference type="PROSITE" id="PS00018">
    <property type="entry name" value="EF_HAND_1"/>
    <property type="match status" value="4"/>
</dbReference>
<feature type="domain" description="EF-hand" evidence="5">
    <location>
        <begin position="68"/>
        <end position="94"/>
    </location>
</feature>
<feature type="compositionally biased region" description="Basic and acidic residues" evidence="3">
    <location>
        <begin position="132"/>
        <end position="164"/>
    </location>
</feature>
<organism evidence="6 7">
    <name type="scientific">Pseudovibrio axinellae</name>
    <dbReference type="NCBI Taxonomy" id="989403"/>
    <lineage>
        <taxon>Bacteria</taxon>
        <taxon>Pseudomonadati</taxon>
        <taxon>Pseudomonadota</taxon>
        <taxon>Alphaproteobacteria</taxon>
        <taxon>Hyphomicrobiales</taxon>
        <taxon>Stappiaceae</taxon>
        <taxon>Pseudovibrio</taxon>
    </lineage>
</organism>
<dbReference type="InterPro" id="IPR002048">
    <property type="entry name" value="EF_hand_dom"/>
</dbReference>
<evidence type="ECO:0000313" key="6">
    <source>
        <dbReference type="EMBL" id="KZL19031.1"/>
    </source>
</evidence>
<dbReference type="PANTHER" id="PTHR10827">
    <property type="entry name" value="RETICULOCALBIN"/>
    <property type="match status" value="1"/>
</dbReference>
<feature type="region of interest" description="Disordered" evidence="3">
    <location>
        <begin position="271"/>
        <end position="302"/>
    </location>
</feature>
<dbReference type="PANTHER" id="PTHR10827:SF98">
    <property type="entry name" value="45 KDA CALCIUM-BINDING PROTEIN"/>
    <property type="match status" value="1"/>
</dbReference>
<evidence type="ECO:0000259" key="5">
    <source>
        <dbReference type="PROSITE" id="PS50222"/>
    </source>
</evidence>
<evidence type="ECO:0000256" key="2">
    <source>
        <dbReference type="ARBA" id="ARBA00022737"/>
    </source>
</evidence>
<feature type="chain" id="PRO_5007869491" evidence="4">
    <location>
        <begin position="28"/>
        <end position="302"/>
    </location>
</feature>
<keyword evidence="1" id="KW-0479">Metal-binding</keyword>
<dbReference type="Pfam" id="PF13499">
    <property type="entry name" value="EF-hand_7"/>
    <property type="match status" value="1"/>
</dbReference>
<feature type="region of interest" description="Disordered" evidence="3">
    <location>
        <begin position="132"/>
        <end position="183"/>
    </location>
</feature>
<dbReference type="STRING" id="989403.SAMN05421798_101491"/>
<dbReference type="CDD" id="cd00051">
    <property type="entry name" value="EFh"/>
    <property type="match status" value="1"/>
</dbReference>
<accession>A0A165YP52</accession>
<evidence type="ECO:0000313" key="7">
    <source>
        <dbReference type="Proteomes" id="UP000076577"/>
    </source>
</evidence>